<proteinExistence type="predicted"/>
<dbReference type="NCBIfam" id="NF033441">
    <property type="entry name" value="BREX_BrxC"/>
    <property type="match status" value="1"/>
</dbReference>
<dbReference type="Pfam" id="PF25791">
    <property type="entry name" value="WHD_BREX_BrxC"/>
    <property type="match status" value="1"/>
</dbReference>
<dbReference type="Proteomes" id="UP001299409">
    <property type="component" value="Unassembled WGS sequence"/>
</dbReference>
<dbReference type="Pfam" id="PF25796">
    <property type="entry name" value="BREX_BrxC_4th"/>
    <property type="match status" value="1"/>
</dbReference>
<dbReference type="EMBL" id="JAJBMB010000007">
    <property type="protein sequence ID" value="MCB5446200.1"/>
    <property type="molecule type" value="Genomic_DNA"/>
</dbReference>
<comment type="caution">
    <text evidence="5">The sequence shown here is derived from an EMBL/GenBank/DDBJ whole genome shotgun (WGS) entry which is preliminary data.</text>
</comment>
<feature type="domain" description="Probable ATP-binding protein BrxC alpha-helical" evidence="3">
    <location>
        <begin position="868"/>
        <end position="995"/>
    </location>
</feature>
<accession>A0ABS8CXK0</accession>
<dbReference type="InterPro" id="IPR047679">
    <property type="entry name" value="BREX_BrxC"/>
</dbReference>
<evidence type="ECO:0000313" key="5">
    <source>
        <dbReference type="EMBL" id="MCB5446200.1"/>
    </source>
</evidence>
<evidence type="ECO:0000313" key="6">
    <source>
        <dbReference type="Proteomes" id="UP001299409"/>
    </source>
</evidence>
<feature type="domain" description="Probable ATP-binding protein BrxC winged helix-turn-helix" evidence="2">
    <location>
        <begin position="736"/>
        <end position="861"/>
    </location>
</feature>
<evidence type="ECO:0000259" key="3">
    <source>
        <dbReference type="Pfam" id="PF25792"/>
    </source>
</evidence>
<dbReference type="InterPro" id="IPR058037">
    <property type="entry name" value="BREX_BrxC_helical"/>
</dbReference>
<name>A0ABS8CXK0_9FIRM</name>
<protein>
    <submittedName>
        <fullName evidence="5">BREX system P-loop protein BrxC</fullName>
    </submittedName>
</protein>
<dbReference type="InterPro" id="IPR058036">
    <property type="entry name" value="BREX_BrxC_4th"/>
</dbReference>
<organism evidence="5 6">
    <name type="scientific">Intestinibacter bartlettii</name>
    <dbReference type="NCBI Taxonomy" id="261299"/>
    <lineage>
        <taxon>Bacteria</taxon>
        <taxon>Bacillati</taxon>
        <taxon>Bacillota</taxon>
        <taxon>Clostridia</taxon>
        <taxon>Peptostreptococcales</taxon>
        <taxon>Peptostreptococcaceae</taxon>
        <taxon>Intestinibacter</taxon>
    </lineage>
</organism>
<feature type="region of interest" description="Disordered" evidence="1">
    <location>
        <begin position="1114"/>
        <end position="1136"/>
    </location>
</feature>
<dbReference type="InterPro" id="IPR027417">
    <property type="entry name" value="P-loop_NTPase"/>
</dbReference>
<evidence type="ECO:0000259" key="4">
    <source>
        <dbReference type="Pfam" id="PF25796"/>
    </source>
</evidence>
<sequence length="1190" mass="138294">MRLYDIYQKAIDREITGVIKVGQDDNKNVLQELEEYVLTDELSQHFDTFFENYKKGIVANTDKMGVWISGFFGSGKSHFLKILSYLLENKEIEGKRAIDFFETKIKDPMVLADMQKAGNTSTDVILFNIDSKSESNYKTSKDAILKVFNKVFDEMQGYCGVLPWVADLERQMVKEGVYDKFKRVFKEESGYEWAESREDIFYEGDAVVAALNKARGMSEEAANNWLEKADGNYSLSIEKFAKKVNEYIESKGHNHHVVFLVDEIGQYIGDDSGLMLNLQTVVEDLGIYCSGKCWVLVTSQQDIDTLTKGQVRGNDFSKIQGRFNTRLSLSSSNVDEVIKKRLLSKTDGAKQTLEIMYSNKESILKNIINFTIDTAEMKNYQDSKDFIETYPFIPYQFNLLQKVFEGVRQHGASGKHISEGERSLLGAFQESAIRYKNYELGTLIPFHVFYETIENFLDGNIKSVISQASKNTRLNEFDVDVLKVLFLLKYVKEVKPNLENISILMLSNIDDDKIEIKRKIQESVNKLIRETLVQKNGDEYEFLTNDEQDINKEIQNMQVEIGEIIEKVKEIVFGDIYRTTKFRYSPKKDFSFNKYIDESPHGIANNEVGVKLITPHYDIDDMTAYDLKQLSIRENNVIIKLSNDMSYLEEIEEALKIEKYLRLNSGSKSNSTVESIKDRKGTEKIERRERAVLLLKENIKTAEIYINGSLMDIKEKEAENRINEGLKILIDTVYNKFSYIKKNINSNKELVELLSNRKNEQISIDGFDEDENKLAIDEVFRYIERYSIGTSITIKTILLSFSKAPYGWDDLDIQGIIAKLFKSQKIKLECSGENITLDNRDVVNYITKRDYVEKTKVKVRKGVPNKYIKDAKEISKDVFYHTITESDEDGVMANFKNKAKDVIYEIDRLLDEYKFGRYPDKKILEQGKKLIEDSIYYKEPLEFFKNISDLYDDFQDYGDDSEEIRKFFKKDNNKDSIQKVNFDKGLKTIKHAEENMDYLDAETKSIVDNIKQIVEMDKPYNKIHELPMMIEKYNDKLIELYENEAKNIEPILKNHKAEVIDYLNQFDFRDEFKSEYIKKFDDLINKLQNAKQFNEILAMPQISKRTKENCISEIDKEQEKRNKESKTNGDDDTDIIKDPPVVKEIRKVYKSNLISENGVISSLEDIDRLLNSLRNKLEAELKQNGEFKLI</sequence>
<reference evidence="5 6" key="1">
    <citation type="submission" date="2021-10" db="EMBL/GenBank/DDBJ databases">
        <title>Collection of gut derived symbiotic bacterial strains cultured from healthy donors.</title>
        <authorList>
            <person name="Lin H."/>
            <person name="Littmann E."/>
            <person name="Claire K."/>
            <person name="Pamer E."/>
        </authorList>
    </citation>
    <scope>NUCLEOTIDE SEQUENCE [LARGE SCALE GENOMIC DNA]</scope>
    <source>
        <strain evidence="5 6">MSK.17.68</strain>
    </source>
</reference>
<dbReference type="RefSeq" id="WP_226924212.1">
    <property type="nucleotide sequence ID" value="NZ_JAJBMB010000007.1"/>
</dbReference>
<dbReference type="SUPFAM" id="SSF52540">
    <property type="entry name" value="P-loop containing nucleoside triphosphate hydrolases"/>
    <property type="match status" value="1"/>
</dbReference>
<evidence type="ECO:0000256" key="1">
    <source>
        <dbReference type="SAM" id="MobiDB-lite"/>
    </source>
</evidence>
<dbReference type="InterPro" id="IPR058038">
    <property type="entry name" value="BREX_BrxC_wHTH"/>
</dbReference>
<dbReference type="Pfam" id="PF25792">
    <property type="entry name" value="BREX_BrxC_helical"/>
    <property type="match status" value="1"/>
</dbReference>
<gene>
    <name evidence="5" type="primary">brxC</name>
    <name evidence="5" type="ORF">LIP50_08310</name>
</gene>
<keyword evidence="6" id="KW-1185">Reference proteome</keyword>
<feature type="domain" description="Probable ATP-binding protein BrxC 4th six-stranded beta-sheet" evidence="4">
    <location>
        <begin position="557"/>
        <end position="729"/>
    </location>
</feature>
<evidence type="ECO:0000259" key="2">
    <source>
        <dbReference type="Pfam" id="PF25791"/>
    </source>
</evidence>